<evidence type="ECO:0000256" key="1">
    <source>
        <dbReference type="ARBA" id="ARBA00022801"/>
    </source>
</evidence>
<dbReference type="EMBL" id="CP102173">
    <property type="protein sequence ID" value="UUP13867.1"/>
    <property type="molecule type" value="Genomic_DNA"/>
</dbReference>
<protein>
    <submittedName>
        <fullName evidence="5">SpoIIE family protein phosphatase</fullName>
    </submittedName>
</protein>
<proteinExistence type="predicted"/>
<accession>A0ABY5M7Q3</accession>
<dbReference type="InterPro" id="IPR001932">
    <property type="entry name" value="PPM-type_phosphatase-like_dom"/>
</dbReference>
<dbReference type="InterPro" id="IPR035965">
    <property type="entry name" value="PAS-like_dom_sf"/>
</dbReference>
<feature type="domain" description="PAS" evidence="3">
    <location>
        <begin position="13"/>
        <end position="77"/>
    </location>
</feature>
<dbReference type="SUPFAM" id="SSF81606">
    <property type="entry name" value="PP2C-like"/>
    <property type="match status" value="1"/>
</dbReference>
<keyword evidence="2" id="KW-0175">Coiled coil</keyword>
<evidence type="ECO:0000313" key="5">
    <source>
        <dbReference type="EMBL" id="UUP13867.1"/>
    </source>
</evidence>
<dbReference type="InterPro" id="IPR052016">
    <property type="entry name" value="Bact_Sigma-Reg"/>
</dbReference>
<dbReference type="Pfam" id="PF07228">
    <property type="entry name" value="SpoIIE"/>
    <property type="match status" value="1"/>
</dbReference>
<evidence type="ECO:0000259" key="4">
    <source>
        <dbReference type="PROSITE" id="PS51746"/>
    </source>
</evidence>
<dbReference type="RefSeq" id="WP_232402855.1">
    <property type="nucleotide sequence ID" value="NZ_CP102173.1"/>
</dbReference>
<evidence type="ECO:0000256" key="2">
    <source>
        <dbReference type="SAM" id="Coils"/>
    </source>
</evidence>
<dbReference type="SMART" id="SM00091">
    <property type="entry name" value="PAS"/>
    <property type="match status" value="1"/>
</dbReference>
<dbReference type="Proteomes" id="UP001316184">
    <property type="component" value="Chromosome"/>
</dbReference>
<dbReference type="InterPro" id="IPR000014">
    <property type="entry name" value="PAS"/>
</dbReference>
<keyword evidence="1" id="KW-0378">Hydrolase</keyword>
<dbReference type="PROSITE" id="PS51746">
    <property type="entry name" value="PPM_2"/>
    <property type="match status" value="1"/>
</dbReference>
<dbReference type="SMART" id="SM00331">
    <property type="entry name" value="PP2C_SIG"/>
    <property type="match status" value="1"/>
</dbReference>
<dbReference type="CDD" id="cd00130">
    <property type="entry name" value="PAS"/>
    <property type="match status" value="1"/>
</dbReference>
<evidence type="ECO:0000259" key="3">
    <source>
        <dbReference type="PROSITE" id="PS50112"/>
    </source>
</evidence>
<dbReference type="PANTHER" id="PTHR43156:SF2">
    <property type="entry name" value="STAGE II SPORULATION PROTEIN E"/>
    <property type="match status" value="1"/>
</dbReference>
<dbReference type="PROSITE" id="PS50112">
    <property type="entry name" value="PAS"/>
    <property type="match status" value="1"/>
</dbReference>
<feature type="domain" description="PPM-type phosphatase" evidence="4">
    <location>
        <begin position="166"/>
        <end position="415"/>
    </location>
</feature>
<dbReference type="Gene3D" id="3.30.450.20">
    <property type="entry name" value="PAS domain"/>
    <property type="match status" value="1"/>
</dbReference>
<name>A0ABY5M7Q3_9ACTN</name>
<gene>
    <name evidence="5" type="ORF">NQV15_00730</name>
</gene>
<reference evidence="5 6" key="1">
    <citation type="submission" date="2022-08" db="EMBL/GenBank/DDBJ databases">
        <title>novel species in genus Aeromicrobium.</title>
        <authorList>
            <person name="Ye L."/>
        </authorList>
    </citation>
    <scope>NUCLEOTIDE SEQUENCE [LARGE SCALE GENOMIC DNA]</scope>
    <source>
        <strain evidence="6">zg-Y1379</strain>
    </source>
</reference>
<dbReference type="Gene3D" id="3.60.40.10">
    <property type="entry name" value="PPM-type phosphatase domain"/>
    <property type="match status" value="1"/>
</dbReference>
<evidence type="ECO:0000313" key="6">
    <source>
        <dbReference type="Proteomes" id="UP001316184"/>
    </source>
</evidence>
<sequence>MTANGGAADTGTALDGLPCGYVETDPNGLITAANPHFCRLVARTAEELLGRVTVQSLLAPGDRIYFDTHYRPALQMHGEIREIAFELVRPDDDRVPVLVSSATAADNPQLTRTVVFEARDRRLYEKELLRARRAAERAEAQARSLAQTLQQTFIPPSMPDVPGLELAGAYRPAGDGSQVGGDFYDVFQIGTGEWIVVVGDVCGKGVEAAVITSFVRHTLRALAVQWDDPSQILQALNTALLTHESDRFCTAVVIRLLRDDDRWLVSISSGGHPLPLLVGADGTVAEVGAPGSLIGVLAMPQLADERITLAPGDSLVIFTDGVTEARGDAGPFGVGGMLELVAGGVSSAAATTAKVLDTVLDFQAGTARDDIAVVAMIAREKAREGDDAATGRVHLDIEEKNRALRALEGLAALDD</sequence>
<keyword evidence="6" id="KW-1185">Reference proteome</keyword>
<dbReference type="InterPro" id="IPR036457">
    <property type="entry name" value="PPM-type-like_dom_sf"/>
</dbReference>
<organism evidence="5 6">
    <name type="scientific">Aeromicrobium wangtongii</name>
    <dbReference type="NCBI Taxonomy" id="2969247"/>
    <lineage>
        <taxon>Bacteria</taxon>
        <taxon>Bacillati</taxon>
        <taxon>Actinomycetota</taxon>
        <taxon>Actinomycetes</taxon>
        <taxon>Propionibacteriales</taxon>
        <taxon>Nocardioidaceae</taxon>
        <taxon>Aeromicrobium</taxon>
    </lineage>
</organism>
<dbReference type="PANTHER" id="PTHR43156">
    <property type="entry name" value="STAGE II SPORULATION PROTEIN E-RELATED"/>
    <property type="match status" value="1"/>
</dbReference>
<dbReference type="NCBIfam" id="TIGR00229">
    <property type="entry name" value="sensory_box"/>
    <property type="match status" value="1"/>
</dbReference>
<dbReference type="Pfam" id="PF13426">
    <property type="entry name" value="PAS_9"/>
    <property type="match status" value="1"/>
</dbReference>
<dbReference type="SUPFAM" id="SSF55785">
    <property type="entry name" value="PYP-like sensor domain (PAS domain)"/>
    <property type="match status" value="1"/>
</dbReference>
<feature type="coiled-coil region" evidence="2">
    <location>
        <begin position="121"/>
        <end position="148"/>
    </location>
</feature>